<dbReference type="InterPro" id="IPR027417">
    <property type="entry name" value="P-loop_NTPase"/>
</dbReference>
<evidence type="ECO:0000256" key="3">
    <source>
        <dbReference type="ARBA" id="ARBA00022741"/>
    </source>
</evidence>
<dbReference type="Pfam" id="PF00270">
    <property type="entry name" value="DEAD"/>
    <property type="match status" value="1"/>
</dbReference>
<dbReference type="PROSITE" id="PS00039">
    <property type="entry name" value="DEAD_ATP_HELICASE"/>
    <property type="match status" value="1"/>
</dbReference>
<evidence type="ECO:0000256" key="8">
    <source>
        <dbReference type="PROSITE-ProRule" id="PRU00552"/>
    </source>
</evidence>
<gene>
    <name evidence="7 13" type="primary">srmB</name>
    <name evidence="13" type="ORF">FCL40_10845</name>
</gene>
<keyword evidence="14" id="KW-1185">Reference proteome</keyword>
<evidence type="ECO:0000256" key="5">
    <source>
        <dbReference type="ARBA" id="ARBA00022806"/>
    </source>
</evidence>
<comment type="subcellular location">
    <subcellularLocation>
        <location evidence="7">Cytoplasm</location>
    </subcellularLocation>
</comment>
<dbReference type="PROSITE" id="PS51194">
    <property type="entry name" value="HELICASE_CTER"/>
    <property type="match status" value="1"/>
</dbReference>
<feature type="region of interest" description="Disordered" evidence="9">
    <location>
        <begin position="374"/>
        <end position="405"/>
    </location>
</feature>
<keyword evidence="2 7" id="KW-0690">Ribosome biogenesis</keyword>
<evidence type="ECO:0000313" key="14">
    <source>
        <dbReference type="Proteomes" id="UP000305674"/>
    </source>
</evidence>
<dbReference type="CDD" id="cd00268">
    <property type="entry name" value="DEADc"/>
    <property type="match status" value="1"/>
</dbReference>
<proteinExistence type="inferred from homology"/>
<feature type="domain" description="Helicase C-terminal" evidence="11">
    <location>
        <begin position="235"/>
        <end position="384"/>
    </location>
</feature>
<accession>A0A4V5NV17</accession>
<reference evidence="13 14" key="1">
    <citation type="submission" date="2019-04" db="EMBL/GenBank/DDBJ databases">
        <authorList>
            <person name="Hwang J.C."/>
        </authorList>
    </citation>
    <scope>NUCLEOTIDE SEQUENCE [LARGE SCALE GENOMIC DNA]</scope>
    <source>
        <strain evidence="13 14">IMCC35001</strain>
    </source>
</reference>
<keyword evidence="4 7" id="KW-0378">Hydrolase</keyword>
<keyword evidence="5 7" id="KW-0347">Helicase</keyword>
<evidence type="ECO:0000256" key="6">
    <source>
        <dbReference type="ARBA" id="ARBA00022840"/>
    </source>
</evidence>
<comment type="catalytic activity">
    <reaction evidence="7">
        <text>ATP + H2O = ADP + phosphate + H(+)</text>
        <dbReference type="Rhea" id="RHEA:13065"/>
        <dbReference type="ChEBI" id="CHEBI:15377"/>
        <dbReference type="ChEBI" id="CHEBI:15378"/>
        <dbReference type="ChEBI" id="CHEBI:30616"/>
        <dbReference type="ChEBI" id="CHEBI:43474"/>
        <dbReference type="ChEBI" id="CHEBI:456216"/>
        <dbReference type="EC" id="3.6.4.13"/>
    </reaction>
</comment>
<evidence type="ECO:0000259" key="11">
    <source>
        <dbReference type="PROSITE" id="PS51194"/>
    </source>
</evidence>
<keyword evidence="3 7" id="KW-0547">Nucleotide-binding</keyword>
<dbReference type="EMBL" id="SWCI01000006">
    <property type="protein sequence ID" value="TKB48648.1"/>
    <property type="molecule type" value="Genomic_DNA"/>
</dbReference>
<sequence>MSFDNLELDPRLLNTVTKAGYTTPTSVQAEVIPLAMEQKDILANAPTGTGKTAAYLLPAIQHLLDFPRRDPGHARVLVLTPTRELASQVKAYADKLLSGLGLTTGTLTGGVDYNQDDEMLGKNLDLLVATPGRLMDYIEKEKVACRDVEILVIDEADRMLDMGFGPTVDRIAAEARWRKQTLLFSATLEGNAVEGFARELLQEPARINSAPSRRERKKIAQYYYRADDAGHKLALLKRLLADETCTKAVIFVRTRERVEKLIAQMDRAGIRTNCLKGEMPQAKRDAAVSRFRDGQIKVLIATDVAARGLDIQGITHVINYDLPRHADTYVHRIGRTARAGAKGIAISIVEAHDHPYLGKIERYVGEPIRRRVFQDLKPQTKEPSAPKKSKKPATKAKKPKKPKRK</sequence>
<dbReference type="AlphaFoldDB" id="A0A4V5NV17"/>
<evidence type="ECO:0000256" key="9">
    <source>
        <dbReference type="SAM" id="MobiDB-lite"/>
    </source>
</evidence>
<name>A0A4V5NV17_9GAMM</name>
<evidence type="ECO:0000313" key="13">
    <source>
        <dbReference type="EMBL" id="TKB48648.1"/>
    </source>
</evidence>
<dbReference type="GO" id="GO:0005829">
    <property type="term" value="C:cytosol"/>
    <property type="evidence" value="ECO:0007669"/>
    <property type="project" value="TreeGrafter"/>
</dbReference>
<dbReference type="PROSITE" id="PS51195">
    <property type="entry name" value="Q_MOTIF"/>
    <property type="match status" value="1"/>
</dbReference>
<comment type="subunit">
    <text evidence="7">Interacts with the 50S ribosomal subunit.</text>
</comment>
<evidence type="ECO:0000256" key="4">
    <source>
        <dbReference type="ARBA" id="ARBA00022801"/>
    </source>
</evidence>
<evidence type="ECO:0000256" key="7">
    <source>
        <dbReference type="HAMAP-Rule" id="MF_00967"/>
    </source>
</evidence>
<dbReference type="SMART" id="SM00487">
    <property type="entry name" value="DEXDc"/>
    <property type="match status" value="1"/>
</dbReference>
<dbReference type="CDD" id="cd18787">
    <property type="entry name" value="SF2_C_DEAD"/>
    <property type="match status" value="1"/>
</dbReference>
<dbReference type="NCBIfam" id="NF008394">
    <property type="entry name" value="PRK11192.1"/>
    <property type="match status" value="1"/>
</dbReference>
<dbReference type="Proteomes" id="UP000305674">
    <property type="component" value="Unassembled WGS sequence"/>
</dbReference>
<feature type="domain" description="Helicase ATP-binding" evidence="10">
    <location>
        <begin position="32"/>
        <end position="206"/>
    </location>
</feature>
<dbReference type="InterPro" id="IPR014014">
    <property type="entry name" value="RNA_helicase_DEAD_Q_motif"/>
</dbReference>
<comment type="caution">
    <text evidence="13">The sequence shown here is derived from an EMBL/GenBank/DDBJ whole genome shotgun (WGS) entry which is preliminary data.</text>
</comment>
<feature type="domain" description="DEAD-box RNA helicase Q" evidence="12">
    <location>
        <begin position="1"/>
        <end position="29"/>
    </location>
</feature>
<dbReference type="InterPro" id="IPR044742">
    <property type="entry name" value="DEAD/DEAH_RhlB"/>
</dbReference>
<dbReference type="InterPro" id="IPR028621">
    <property type="entry name" value="DEAD_helicase_SrmB"/>
</dbReference>
<dbReference type="RefSeq" id="WP_136853325.1">
    <property type="nucleotide sequence ID" value="NZ_SWCI01000006.1"/>
</dbReference>
<feature type="short sequence motif" description="Q motif" evidence="8">
    <location>
        <begin position="1"/>
        <end position="29"/>
    </location>
</feature>
<dbReference type="Pfam" id="PF00271">
    <property type="entry name" value="Helicase_C"/>
    <property type="match status" value="1"/>
</dbReference>
<feature type="compositionally biased region" description="Basic residues" evidence="9">
    <location>
        <begin position="387"/>
        <end position="405"/>
    </location>
</feature>
<dbReference type="InterPro" id="IPR050079">
    <property type="entry name" value="DEAD_box_RNA_helicase"/>
</dbReference>
<dbReference type="PROSITE" id="PS51192">
    <property type="entry name" value="HELICASE_ATP_BIND_1"/>
    <property type="match status" value="1"/>
</dbReference>
<evidence type="ECO:0000256" key="2">
    <source>
        <dbReference type="ARBA" id="ARBA00022517"/>
    </source>
</evidence>
<dbReference type="OrthoDB" id="9805696at2"/>
<comment type="function">
    <text evidence="7">DEAD-box RNA helicase involved in the assembly of the 50S ribosomal subunit at low temperature. Exhibits RNA-stimulated ATP hydrolysis and RNA unwinding activity.</text>
</comment>
<dbReference type="SMART" id="SM00490">
    <property type="entry name" value="HELICc"/>
    <property type="match status" value="1"/>
</dbReference>
<protein>
    <recommendedName>
        <fullName evidence="7">ATP-dependent RNA helicase SrmB</fullName>
        <ecNumber evidence="7">3.6.4.13</ecNumber>
    </recommendedName>
</protein>
<evidence type="ECO:0000256" key="1">
    <source>
        <dbReference type="ARBA" id="ARBA00022490"/>
    </source>
</evidence>
<dbReference type="InterPro" id="IPR014001">
    <property type="entry name" value="Helicase_ATP-bd"/>
</dbReference>
<dbReference type="InterPro" id="IPR011545">
    <property type="entry name" value="DEAD/DEAH_box_helicase_dom"/>
</dbReference>
<dbReference type="EC" id="3.6.4.13" evidence="7"/>
<keyword evidence="1 7" id="KW-0963">Cytoplasm</keyword>
<dbReference type="Gene3D" id="3.40.50.300">
    <property type="entry name" value="P-loop containing nucleotide triphosphate hydrolases"/>
    <property type="match status" value="2"/>
</dbReference>
<dbReference type="GO" id="GO:0016887">
    <property type="term" value="F:ATP hydrolysis activity"/>
    <property type="evidence" value="ECO:0007669"/>
    <property type="project" value="RHEA"/>
</dbReference>
<dbReference type="SUPFAM" id="SSF52540">
    <property type="entry name" value="P-loop containing nucleoside triphosphate hydrolases"/>
    <property type="match status" value="1"/>
</dbReference>
<dbReference type="GO" id="GO:0003676">
    <property type="term" value="F:nucleic acid binding"/>
    <property type="evidence" value="ECO:0007669"/>
    <property type="project" value="InterPro"/>
</dbReference>
<dbReference type="GO" id="GO:0003724">
    <property type="term" value="F:RNA helicase activity"/>
    <property type="evidence" value="ECO:0007669"/>
    <property type="project" value="UniProtKB-UniRule"/>
</dbReference>
<keyword evidence="6 7" id="KW-0067">ATP-binding</keyword>
<dbReference type="FunFam" id="3.40.50.300:FF:000291">
    <property type="entry name" value="ATP-dependent RNA helicase SrmB"/>
    <property type="match status" value="1"/>
</dbReference>
<dbReference type="GO" id="GO:0000027">
    <property type="term" value="P:ribosomal large subunit assembly"/>
    <property type="evidence" value="ECO:0007669"/>
    <property type="project" value="UniProtKB-UniRule"/>
</dbReference>
<dbReference type="GO" id="GO:0005524">
    <property type="term" value="F:ATP binding"/>
    <property type="evidence" value="ECO:0007669"/>
    <property type="project" value="UniProtKB-UniRule"/>
</dbReference>
<comment type="similarity">
    <text evidence="7">Belongs to the DEAD box helicase family. SrmB subfamily.</text>
</comment>
<evidence type="ECO:0000259" key="12">
    <source>
        <dbReference type="PROSITE" id="PS51195"/>
    </source>
</evidence>
<dbReference type="PANTHER" id="PTHR47959:SF3">
    <property type="entry name" value="ATP-DEPENDENT RNA HELICASE SRMB"/>
    <property type="match status" value="1"/>
</dbReference>
<dbReference type="InterPro" id="IPR001650">
    <property type="entry name" value="Helicase_C-like"/>
</dbReference>
<dbReference type="InterPro" id="IPR000629">
    <property type="entry name" value="RNA-helicase_DEAD-box_CS"/>
</dbReference>
<organism evidence="13 14">
    <name type="scientific">Ferrimonas sediminicola</name>
    <dbReference type="NCBI Taxonomy" id="2569538"/>
    <lineage>
        <taxon>Bacteria</taxon>
        <taxon>Pseudomonadati</taxon>
        <taxon>Pseudomonadota</taxon>
        <taxon>Gammaproteobacteria</taxon>
        <taxon>Alteromonadales</taxon>
        <taxon>Ferrimonadaceae</taxon>
        <taxon>Ferrimonas</taxon>
    </lineage>
</organism>
<evidence type="ECO:0000259" key="10">
    <source>
        <dbReference type="PROSITE" id="PS51192"/>
    </source>
</evidence>
<dbReference type="HAMAP" id="MF_00967">
    <property type="entry name" value="DEAD_helicase_SrmB"/>
    <property type="match status" value="1"/>
</dbReference>
<dbReference type="PANTHER" id="PTHR47959">
    <property type="entry name" value="ATP-DEPENDENT RNA HELICASE RHLE-RELATED"/>
    <property type="match status" value="1"/>
</dbReference>